<accession>A0ABP3H4C9</accession>
<dbReference type="InterPro" id="IPR005471">
    <property type="entry name" value="Tscrpt_reg_IclR_N"/>
</dbReference>
<organism evidence="5 6">
    <name type="scientific">Streptomyces blastmyceticus</name>
    <dbReference type="NCBI Taxonomy" id="68180"/>
    <lineage>
        <taxon>Bacteria</taxon>
        <taxon>Bacillati</taxon>
        <taxon>Actinomycetota</taxon>
        <taxon>Actinomycetes</taxon>
        <taxon>Kitasatosporales</taxon>
        <taxon>Streptomycetaceae</taxon>
        <taxon>Streptomyces</taxon>
    </lineage>
</organism>
<dbReference type="Gene3D" id="3.30.450.40">
    <property type="match status" value="1"/>
</dbReference>
<dbReference type="PROSITE" id="PS51077">
    <property type="entry name" value="HTH_ICLR"/>
    <property type="match status" value="1"/>
</dbReference>
<evidence type="ECO:0000313" key="6">
    <source>
        <dbReference type="Proteomes" id="UP001500063"/>
    </source>
</evidence>
<gene>
    <name evidence="5" type="primary">ndgR_1</name>
    <name evidence="5" type="ORF">GCM10010319_41860</name>
</gene>
<protein>
    <submittedName>
        <fullName evidence="5">IclR family transcriptional regulator NdgR</fullName>
    </submittedName>
</protein>
<feature type="domain" description="HTH iclR-type" evidence="4">
    <location>
        <begin position="1"/>
        <end position="60"/>
    </location>
</feature>
<dbReference type="SMART" id="SM00346">
    <property type="entry name" value="HTH_ICLR"/>
    <property type="match status" value="1"/>
</dbReference>
<dbReference type="RefSeq" id="WP_344119818.1">
    <property type="nucleotide sequence ID" value="NZ_BAAABW010000023.1"/>
</dbReference>
<dbReference type="PANTHER" id="PTHR30136">
    <property type="entry name" value="HELIX-TURN-HELIX TRANSCRIPTIONAL REGULATOR, ICLR FAMILY"/>
    <property type="match status" value="1"/>
</dbReference>
<dbReference type="SUPFAM" id="SSF55781">
    <property type="entry name" value="GAF domain-like"/>
    <property type="match status" value="1"/>
</dbReference>
<proteinExistence type="predicted"/>
<comment type="caution">
    <text evidence="5">The sequence shown here is derived from an EMBL/GenBank/DDBJ whole genome shotgun (WGS) entry which is preliminary data.</text>
</comment>
<dbReference type="Gene3D" id="1.10.10.10">
    <property type="entry name" value="Winged helix-like DNA-binding domain superfamily/Winged helix DNA-binding domain"/>
    <property type="match status" value="1"/>
</dbReference>
<dbReference type="InterPro" id="IPR050707">
    <property type="entry name" value="HTH_MetabolicPath_Reg"/>
</dbReference>
<name>A0ABP3H4C9_9ACTN</name>
<evidence type="ECO:0000313" key="5">
    <source>
        <dbReference type="EMBL" id="GAA0360096.1"/>
    </source>
</evidence>
<keyword evidence="3" id="KW-0804">Transcription</keyword>
<dbReference type="PANTHER" id="PTHR30136:SF39">
    <property type="entry name" value="TRANSCRIPTIONAL REGULATORY PROTEIN"/>
    <property type="match status" value="1"/>
</dbReference>
<dbReference type="Proteomes" id="UP001500063">
    <property type="component" value="Unassembled WGS sequence"/>
</dbReference>
<keyword evidence="1" id="KW-0805">Transcription regulation</keyword>
<keyword evidence="6" id="KW-1185">Reference proteome</keyword>
<dbReference type="SUPFAM" id="SSF46785">
    <property type="entry name" value="Winged helix' DNA-binding domain"/>
    <property type="match status" value="1"/>
</dbReference>
<dbReference type="InterPro" id="IPR036388">
    <property type="entry name" value="WH-like_DNA-bd_sf"/>
</dbReference>
<dbReference type="Pfam" id="PF01614">
    <property type="entry name" value="IclR_C"/>
    <property type="match status" value="1"/>
</dbReference>
<dbReference type="InterPro" id="IPR036390">
    <property type="entry name" value="WH_DNA-bd_sf"/>
</dbReference>
<keyword evidence="2" id="KW-0238">DNA-binding</keyword>
<dbReference type="InterPro" id="IPR014757">
    <property type="entry name" value="Tscrpt_reg_IclR_C"/>
</dbReference>
<evidence type="ECO:0000259" key="4">
    <source>
        <dbReference type="PROSITE" id="PS51077"/>
    </source>
</evidence>
<evidence type="ECO:0000256" key="1">
    <source>
        <dbReference type="ARBA" id="ARBA00023015"/>
    </source>
</evidence>
<evidence type="ECO:0000256" key="2">
    <source>
        <dbReference type="ARBA" id="ARBA00023125"/>
    </source>
</evidence>
<dbReference type="Pfam" id="PF09339">
    <property type="entry name" value="HTH_IclR"/>
    <property type="match status" value="1"/>
</dbReference>
<evidence type="ECO:0000256" key="3">
    <source>
        <dbReference type="ARBA" id="ARBA00023163"/>
    </source>
</evidence>
<sequence length="234" mass="24551">MKVLNRAVALLSAVASGTAGLEEAATAAGLPRSTAHRLLAALRHHGFVDVDGDHGFVVGPRVHQLGAVFDGGVLVRVAPDITELLCGTTCLSAQLYRRRGMCFECLAAANPFSGLRDVVTSGATFPLGDDASSHVLTAWDERPPQEGLEEGTLRRVRRQGWALTHSESVSVLSVPIRVPSGRVAAALSLSGPGRVREQAADLRAELRKAADLIEAELHSALEGNASGRKPTGEG</sequence>
<dbReference type="InterPro" id="IPR029016">
    <property type="entry name" value="GAF-like_dom_sf"/>
</dbReference>
<dbReference type="EMBL" id="BAAABW010000023">
    <property type="protein sequence ID" value="GAA0360096.1"/>
    <property type="molecule type" value="Genomic_DNA"/>
</dbReference>
<reference evidence="6" key="1">
    <citation type="journal article" date="2019" name="Int. J. Syst. Evol. Microbiol.">
        <title>The Global Catalogue of Microorganisms (GCM) 10K type strain sequencing project: providing services to taxonomists for standard genome sequencing and annotation.</title>
        <authorList>
            <consortium name="The Broad Institute Genomics Platform"/>
            <consortium name="The Broad Institute Genome Sequencing Center for Infectious Disease"/>
            <person name="Wu L."/>
            <person name="Ma J."/>
        </authorList>
    </citation>
    <scope>NUCLEOTIDE SEQUENCE [LARGE SCALE GENOMIC DNA]</scope>
    <source>
        <strain evidence="6">JCM 4565</strain>
    </source>
</reference>